<keyword evidence="1 11" id="KW-0732">Signal</keyword>
<evidence type="ECO:0000256" key="9">
    <source>
        <dbReference type="PIRSR" id="PIRSR001100-2"/>
    </source>
</evidence>
<dbReference type="GO" id="GO:0030245">
    <property type="term" value="P:cellulose catabolic process"/>
    <property type="evidence" value="ECO:0007669"/>
    <property type="project" value="UniProtKB-KW"/>
</dbReference>
<dbReference type="PIRSF" id="PIRSF001100">
    <property type="entry name" value="Beta_cellobiohydrolase"/>
    <property type="match status" value="1"/>
</dbReference>
<evidence type="ECO:0000256" key="1">
    <source>
        <dbReference type="ARBA" id="ARBA00022729"/>
    </source>
</evidence>
<evidence type="ECO:0000313" key="13">
    <source>
        <dbReference type="EMBL" id="AXG80339.1"/>
    </source>
</evidence>
<evidence type="ECO:0000256" key="11">
    <source>
        <dbReference type="RuleBase" id="RU361186"/>
    </source>
</evidence>
<dbReference type="InterPro" id="IPR036434">
    <property type="entry name" value="Beta_cellobiohydrolase_sf"/>
</dbReference>
<sequence length="352" mass="37090">MSGRRPHRSRTATALVAALLGLALAGCSAVSPDPSPVGDRREPSGRTGSAGVLGEAAPAVASPFWVDPDSDAARQVKAWEKQGRGDDARILRRVAERAVAAWPAGDDPEPRIHKAVRGAKAARRTAVLVAYNIPHRDCGLYSAGGAHDADAYRGWIGAFADAIGDADAIVILEPDAVPHLTDGCTPDENQGERYELLSGAIDRLKRQPHTRVYLDAGNPAWVTDPDKLAGALRRAGVGAADGFSLNVSNFQTNDTVKTYGTQLSSLLDDAHFTIDTSRNGAGPLSGERDQAWCNPPGRALGSPPTTNTGNELVDAFLWIKRPGDSDGPCRGGPAAGTWWPEYALGLARRAKG</sequence>
<proteinExistence type="inferred from homology"/>
<feature type="active site" description="Proton donor" evidence="8">
    <location>
        <position position="175"/>
    </location>
</feature>
<dbReference type="KEGG" id="spad:DVK44_24720"/>
<dbReference type="Proteomes" id="UP000253868">
    <property type="component" value="Chromosome"/>
</dbReference>
<dbReference type="Gene3D" id="3.20.20.40">
    <property type="entry name" value="1, 4-beta cellobiohydrolase"/>
    <property type="match status" value="1"/>
</dbReference>
<feature type="active site" evidence="10">
    <location>
        <position position="137"/>
    </location>
</feature>
<evidence type="ECO:0000256" key="6">
    <source>
        <dbReference type="ARBA" id="ARBA00023295"/>
    </source>
</evidence>
<evidence type="ECO:0000256" key="3">
    <source>
        <dbReference type="ARBA" id="ARBA00023001"/>
    </source>
</evidence>
<evidence type="ECO:0000256" key="4">
    <source>
        <dbReference type="ARBA" id="ARBA00023157"/>
    </source>
</evidence>
<dbReference type="EMBL" id="CP031194">
    <property type="protein sequence ID" value="AXG80339.1"/>
    <property type="molecule type" value="Genomic_DNA"/>
</dbReference>
<feature type="binding site" evidence="9">
    <location>
        <position position="249"/>
    </location>
    <ligand>
        <name>substrate</name>
    </ligand>
</feature>
<feature type="binding site" evidence="9">
    <location>
        <position position="102"/>
    </location>
    <ligand>
        <name>substrate</name>
    </ligand>
</feature>
<dbReference type="GO" id="GO:0004553">
    <property type="term" value="F:hydrolase activity, hydrolyzing O-glycosyl compounds"/>
    <property type="evidence" value="ECO:0007669"/>
    <property type="project" value="InterPro"/>
</dbReference>
<dbReference type="EC" id="3.2.1.-" evidence="11"/>
<evidence type="ECO:0000256" key="7">
    <source>
        <dbReference type="ARBA" id="ARBA00023326"/>
    </source>
</evidence>
<dbReference type="AlphaFoldDB" id="A0A345HUG5"/>
<dbReference type="PROSITE" id="PS00655">
    <property type="entry name" value="GLYCOSYL_HYDROL_F6_1"/>
    <property type="match status" value="1"/>
</dbReference>
<feature type="binding site" evidence="9">
    <location>
        <position position="292"/>
    </location>
    <ligand>
        <name>substrate</name>
    </ligand>
</feature>
<feature type="chain" id="PRO_5039747936" description="Glucanase" evidence="11">
    <location>
        <begin position="26"/>
        <end position="352"/>
    </location>
</feature>
<keyword evidence="7 11" id="KW-0624">Polysaccharide degradation</keyword>
<comment type="similarity">
    <text evidence="11">Belongs to the glycosyl hydrolase family 6.</text>
</comment>
<feature type="binding site" evidence="9">
    <location>
        <position position="320"/>
    </location>
    <ligand>
        <name>substrate</name>
    </ligand>
</feature>
<feature type="signal peptide" evidence="11">
    <location>
        <begin position="1"/>
        <end position="25"/>
    </location>
</feature>
<feature type="binding site" evidence="9">
    <location>
        <position position="221"/>
    </location>
    <ligand>
        <name>substrate</name>
    </ligand>
</feature>
<dbReference type="OrthoDB" id="309899at2"/>
<dbReference type="PANTHER" id="PTHR34876">
    <property type="match status" value="1"/>
</dbReference>
<protein>
    <recommendedName>
        <fullName evidence="11">Glucanase</fullName>
        <ecNumber evidence="11">3.2.1.-</ecNumber>
    </recommendedName>
</protein>
<dbReference type="InterPro" id="IPR016288">
    <property type="entry name" value="Beta_cellobiohydrolase"/>
</dbReference>
<name>A0A345HUG5_9ACTN</name>
<gene>
    <name evidence="13" type="ORF">DVK44_24720</name>
</gene>
<dbReference type="PROSITE" id="PS51257">
    <property type="entry name" value="PROKAR_LIPOPROTEIN"/>
    <property type="match status" value="1"/>
</dbReference>
<dbReference type="Pfam" id="PF01341">
    <property type="entry name" value="Glyco_hydro_6"/>
    <property type="match status" value="1"/>
</dbReference>
<evidence type="ECO:0000256" key="2">
    <source>
        <dbReference type="ARBA" id="ARBA00022801"/>
    </source>
</evidence>
<feature type="region of interest" description="Disordered" evidence="12">
    <location>
        <begin position="30"/>
        <end position="55"/>
    </location>
</feature>
<keyword evidence="3 11" id="KW-0136">Cellulose degradation</keyword>
<keyword evidence="14" id="KW-1185">Reference proteome</keyword>
<dbReference type="PRINTS" id="PR00733">
    <property type="entry name" value="GLHYDRLASE6"/>
</dbReference>
<evidence type="ECO:0000256" key="5">
    <source>
        <dbReference type="ARBA" id="ARBA00023277"/>
    </source>
</evidence>
<keyword evidence="5 11" id="KW-0119">Carbohydrate metabolism</keyword>
<reference evidence="14" key="1">
    <citation type="submission" date="2018-07" db="EMBL/GenBank/DDBJ databases">
        <authorList>
            <person name="Zhao J."/>
        </authorList>
    </citation>
    <scope>NUCLEOTIDE SEQUENCE [LARGE SCALE GENOMIC DNA]</scope>
    <source>
        <strain evidence="14">GSSD-12</strain>
    </source>
</reference>
<feature type="active site" description="Proton acceptor" evidence="8">
    <location>
        <position position="326"/>
    </location>
</feature>
<keyword evidence="2 11" id="KW-0378">Hydrolase</keyword>
<evidence type="ECO:0000256" key="8">
    <source>
        <dbReference type="PIRSR" id="PIRSR001100-1"/>
    </source>
</evidence>
<keyword evidence="6 11" id="KW-0326">Glycosidase</keyword>
<evidence type="ECO:0000256" key="10">
    <source>
        <dbReference type="PROSITE-ProRule" id="PRU10056"/>
    </source>
</evidence>
<dbReference type="SUPFAM" id="SSF51989">
    <property type="entry name" value="Glycosyl hydrolases family 6, cellulases"/>
    <property type="match status" value="1"/>
</dbReference>
<evidence type="ECO:0000313" key="14">
    <source>
        <dbReference type="Proteomes" id="UP000253868"/>
    </source>
</evidence>
<dbReference type="InterPro" id="IPR001524">
    <property type="entry name" value="Glyco_hydro_6_CS"/>
</dbReference>
<dbReference type="RefSeq" id="WP_114661921.1">
    <property type="nucleotide sequence ID" value="NZ_CP031194.1"/>
</dbReference>
<dbReference type="PANTHER" id="PTHR34876:SF4">
    <property type="entry name" value="1,4-BETA-D-GLUCAN CELLOBIOHYDROLASE C-RELATED"/>
    <property type="match status" value="1"/>
</dbReference>
<evidence type="ECO:0000256" key="12">
    <source>
        <dbReference type="SAM" id="MobiDB-lite"/>
    </source>
</evidence>
<accession>A0A345HUG5</accession>
<organism evidence="13 14">
    <name type="scientific">Streptomyces paludis</name>
    <dbReference type="NCBI Taxonomy" id="2282738"/>
    <lineage>
        <taxon>Bacteria</taxon>
        <taxon>Bacillati</taxon>
        <taxon>Actinomycetota</taxon>
        <taxon>Actinomycetes</taxon>
        <taxon>Kitasatosporales</taxon>
        <taxon>Streptomycetaceae</taxon>
        <taxon>Streptomyces</taxon>
    </lineage>
</organism>
<keyword evidence="4" id="KW-1015">Disulfide bond</keyword>